<keyword evidence="2" id="KW-0472">Membrane</keyword>
<evidence type="ECO:0008006" key="5">
    <source>
        <dbReference type="Google" id="ProtNLM"/>
    </source>
</evidence>
<organism evidence="3 4">
    <name type="scientific">Candidatus Curtissbacteria bacterium RIFCSPHIGHO2_01_FULL_41_13</name>
    <dbReference type="NCBI Taxonomy" id="1797745"/>
    <lineage>
        <taxon>Bacteria</taxon>
        <taxon>Candidatus Curtissiibacteriota</taxon>
    </lineage>
</organism>
<evidence type="ECO:0000256" key="2">
    <source>
        <dbReference type="SAM" id="Phobius"/>
    </source>
</evidence>
<evidence type="ECO:0000313" key="3">
    <source>
        <dbReference type="EMBL" id="OGD85565.1"/>
    </source>
</evidence>
<proteinExistence type="predicted"/>
<name>A0A1F5G151_9BACT</name>
<keyword evidence="2" id="KW-1133">Transmembrane helix</keyword>
<evidence type="ECO:0000313" key="4">
    <source>
        <dbReference type="Proteomes" id="UP000177069"/>
    </source>
</evidence>
<feature type="region of interest" description="Disordered" evidence="1">
    <location>
        <begin position="58"/>
        <end position="79"/>
    </location>
</feature>
<feature type="transmembrane region" description="Helical" evidence="2">
    <location>
        <begin position="21"/>
        <end position="39"/>
    </location>
</feature>
<evidence type="ECO:0000256" key="1">
    <source>
        <dbReference type="SAM" id="MobiDB-lite"/>
    </source>
</evidence>
<protein>
    <recommendedName>
        <fullName evidence="5">Bacterial Ig-like domain-containing protein</fullName>
    </recommendedName>
</protein>
<dbReference type="Gene3D" id="2.60.40.3110">
    <property type="match status" value="1"/>
</dbReference>
<dbReference type="Proteomes" id="UP000177069">
    <property type="component" value="Unassembled WGS sequence"/>
</dbReference>
<reference evidence="3 4" key="1">
    <citation type="journal article" date="2016" name="Nat. Commun.">
        <title>Thousands of microbial genomes shed light on interconnected biogeochemical processes in an aquifer system.</title>
        <authorList>
            <person name="Anantharaman K."/>
            <person name="Brown C.T."/>
            <person name="Hug L.A."/>
            <person name="Sharon I."/>
            <person name="Castelle C.J."/>
            <person name="Probst A.J."/>
            <person name="Thomas B.C."/>
            <person name="Singh A."/>
            <person name="Wilkins M.J."/>
            <person name="Karaoz U."/>
            <person name="Brodie E.L."/>
            <person name="Williams K.H."/>
            <person name="Hubbard S.S."/>
            <person name="Banfield J.F."/>
        </authorList>
    </citation>
    <scope>NUCLEOTIDE SEQUENCE [LARGE SCALE GENOMIC DNA]</scope>
</reference>
<accession>A0A1F5G151</accession>
<dbReference type="EMBL" id="MFBA01000023">
    <property type="protein sequence ID" value="OGD85565.1"/>
    <property type="molecule type" value="Genomic_DNA"/>
</dbReference>
<dbReference type="InterPro" id="IPR013783">
    <property type="entry name" value="Ig-like_fold"/>
</dbReference>
<sequence length="238" mass="26277">MKRSRLDRLARREEKSVVKRIVFLFLFSLILIGILYTVGIPTLGKFADVLDTIFKRGDSTSPSEVQTPPPPVLSDLPKSTNQDKIAISGFSSGSSKVEVYLDSEKVADAQVNDGRFEFKDFRLHDGENKISAKAINDTGRASEFSPEVKVALDTNEPTIEVTSPRDDQTFYGDNRIKVEGQTEKDDQVFANGFLANVDPSGNFDVTIPLSEGENKIEVKAVDVAGNTKTVSIKVNFRK</sequence>
<comment type="caution">
    <text evidence="3">The sequence shown here is derived from an EMBL/GenBank/DDBJ whole genome shotgun (WGS) entry which is preliminary data.</text>
</comment>
<gene>
    <name evidence="3" type="ORF">A2696_03365</name>
</gene>
<dbReference type="Pfam" id="PF09136">
    <property type="entry name" value="Glucodextran_B"/>
    <property type="match status" value="1"/>
</dbReference>
<dbReference type="AlphaFoldDB" id="A0A1F5G151"/>
<keyword evidence="2" id="KW-0812">Transmembrane</keyword>
<dbReference type="Gene3D" id="2.60.40.10">
    <property type="entry name" value="Immunoglobulins"/>
    <property type="match status" value="1"/>
</dbReference>